<dbReference type="PANTHER" id="PTHR10543">
    <property type="entry name" value="BETA-CAROTENE DIOXYGENASE"/>
    <property type="match status" value="1"/>
</dbReference>
<evidence type="ECO:0000256" key="2">
    <source>
        <dbReference type="ARBA" id="ARBA00022723"/>
    </source>
</evidence>
<evidence type="ECO:0000313" key="9">
    <source>
        <dbReference type="Proteomes" id="UP001157974"/>
    </source>
</evidence>
<evidence type="ECO:0000256" key="7">
    <source>
        <dbReference type="SAM" id="MobiDB-lite"/>
    </source>
</evidence>
<dbReference type="Proteomes" id="UP001157974">
    <property type="component" value="Unassembled WGS sequence"/>
</dbReference>
<dbReference type="Pfam" id="PF03055">
    <property type="entry name" value="RPE65"/>
    <property type="match status" value="1"/>
</dbReference>
<evidence type="ECO:0000256" key="5">
    <source>
        <dbReference type="PIRSR" id="PIRSR604294-1"/>
    </source>
</evidence>
<comment type="cofactor">
    <cofactor evidence="5">
        <name>Fe(2+)</name>
        <dbReference type="ChEBI" id="CHEBI:29033"/>
    </cofactor>
    <text evidence="5">Binds 1 Fe(2+) ion per subunit.</text>
</comment>
<accession>A0AAV8UTB7</accession>
<gene>
    <name evidence="8" type="ORF">NDN08_002300</name>
</gene>
<feature type="region of interest" description="Disordered" evidence="7">
    <location>
        <begin position="1"/>
        <end position="36"/>
    </location>
</feature>
<evidence type="ECO:0000256" key="6">
    <source>
        <dbReference type="SAM" id="Coils"/>
    </source>
</evidence>
<keyword evidence="6" id="KW-0175">Coiled coil</keyword>
<sequence>MAEQPADDQRRGKREMSPNETEENLSPAKRENYSRCDEAGLKRYQLRVRPGLKKPRVAEENELLVHRNLLATMRTELERIEKRQQKRLKKIYVKVRRKLKQKQKPQDDGLLWGNGMPIAEEVLNKALEVREQGSLEGDFPLGIFLQFGANPRHKIVLDYHHFNGEGMVSAVFFRKGENDHKKISFYRRFIKTGSSMVAEKLGRHILCNAAAEGCFDFFHMMRNLLLENLHGAGKFRCNPAGLLGGANTAGVLAHVQVGNSLVPMILVLDDVDQAYMLSISLEESEKPEDCLSTVGYNPFKRDHPMGAHSRKGYTSEGTEIMVSLGMRMDPWRSVLNMHSTPLLFIHDGEVYRNVEVRMKDSSFSHDFGLSKHFCVVLEGQAVMDWRQMFADPIHGKPLYTKKDKRALFHLIPLTDPQTPDVSGGAKILFGDDKAVNKIQEVHFRRGEECFILHFSSICRESKKSKELTLYATAVDELDMGQFNQATLNAEENLKRTEEEEIKFWNRKRTMLPDLYEFKLDTDRGEVVSKTKVFGGRDSDALINDIAEVVGFPAEELVVEFPTGDRRFPNGRYIWLCYTRMPKGEKDRITAEKPGTGHTLGGFQGIIKLDTIEMRVSVVKYPRLMNGGEPAFISRPGGKSEDDGWLACFVTTLDSNTFELDSYIAVMDAKEMGNRKSAVSGLPDGFVWMQELGDRVPWGLHVLFVDLAELATSVVDHAQKEAAGK</sequence>
<dbReference type="AlphaFoldDB" id="A0AAV8UTB7"/>
<comment type="caution">
    <text evidence="8">The sequence shown here is derived from an EMBL/GenBank/DDBJ whole genome shotgun (WGS) entry which is preliminary data.</text>
</comment>
<dbReference type="PANTHER" id="PTHR10543:SF89">
    <property type="entry name" value="CAROTENOID 9,10(9',10')-CLEAVAGE DIOXYGENASE 1"/>
    <property type="match status" value="1"/>
</dbReference>
<keyword evidence="9" id="KW-1185">Reference proteome</keyword>
<protein>
    <submittedName>
        <fullName evidence="8">Uncharacterized protein</fullName>
    </submittedName>
</protein>
<evidence type="ECO:0000256" key="3">
    <source>
        <dbReference type="ARBA" id="ARBA00023002"/>
    </source>
</evidence>
<feature type="coiled-coil region" evidence="6">
    <location>
        <begin position="479"/>
        <end position="507"/>
    </location>
</feature>
<dbReference type="EMBL" id="JAMWBK010000004">
    <property type="protein sequence ID" value="KAJ8905795.1"/>
    <property type="molecule type" value="Genomic_DNA"/>
</dbReference>
<feature type="binding site" evidence="5">
    <location>
        <position position="308"/>
    </location>
    <ligand>
        <name>Fe cation</name>
        <dbReference type="ChEBI" id="CHEBI:24875"/>
        <note>catalytic</note>
    </ligand>
</feature>
<keyword evidence="3" id="KW-0560">Oxidoreductase</keyword>
<feature type="binding site" evidence="5">
    <location>
        <position position="365"/>
    </location>
    <ligand>
        <name>Fe cation</name>
        <dbReference type="ChEBI" id="CHEBI:24875"/>
        <note>catalytic</note>
    </ligand>
</feature>
<keyword evidence="4 5" id="KW-0408">Iron</keyword>
<dbReference type="GO" id="GO:0010436">
    <property type="term" value="F:carotenoid dioxygenase activity"/>
    <property type="evidence" value="ECO:0007669"/>
    <property type="project" value="TreeGrafter"/>
</dbReference>
<dbReference type="GO" id="GO:0046872">
    <property type="term" value="F:metal ion binding"/>
    <property type="evidence" value="ECO:0007669"/>
    <property type="project" value="UniProtKB-KW"/>
</dbReference>
<evidence type="ECO:0000256" key="4">
    <source>
        <dbReference type="ARBA" id="ARBA00023004"/>
    </source>
</evidence>
<evidence type="ECO:0000256" key="1">
    <source>
        <dbReference type="ARBA" id="ARBA00006787"/>
    </source>
</evidence>
<feature type="compositionally biased region" description="Basic and acidic residues" evidence="7">
    <location>
        <begin position="7"/>
        <end position="17"/>
    </location>
</feature>
<organism evidence="8 9">
    <name type="scientific">Rhodosorus marinus</name>
    <dbReference type="NCBI Taxonomy" id="101924"/>
    <lineage>
        <taxon>Eukaryota</taxon>
        <taxon>Rhodophyta</taxon>
        <taxon>Stylonematophyceae</taxon>
        <taxon>Stylonematales</taxon>
        <taxon>Stylonemataceae</taxon>
        <taxon>Rhodosorus</taxon>
    </lineage>
</organism>
<keyword evidence="2 5" id="KW-0479">Metal-binding</keyword>
<name>A0AAV8UTB7_9RHOD</name>
<comment type="similarity">
    <text evidence="1">Belongs to the carotenoid oxygenase family.</text>
</comment>
<proteinExistence type="inferred from homology"/>
<dbReference type="GO" id="GO:0016121">
    <property type="term" value="P:carotene catabolic process"/>
    <property type="evidence" value="ECO:0007669"/>
    <property type="project" value="TreeGrafter"/>
</dbReference>
<dbReference type="InterPro" id="IPR004294">
    <property type="entry name" value="Carotenoid_Oase"/>
</dbReference>
<reference evidence="8 9" key="1">
    <citation type="journal article" date="2023" name="Nat. Commun.">
        <title>Origin of minicircular mitochondrial genomes in red algae.</title>
        <authorList>
            <person name="Lee Y."/>
            <person name="Cho C.H."/>
            <person name="Lee Y.M."/>
            <person name="Park S.I."/>
            <person name="Yang J.H."/>
            <person name="West J.A."/>
            <person name="Bhattacharya D."/>
            <person name="Yoon H.S."/>
        </authorList>
    </citation>
    <scope>NUCLEOTIDE SEQUENCE [LARGE SCALE GENOMIC DNA]</scope>
    <source>
        <strain evidence="8 9">CCMP1338</strain>
        <tissue evidence="8">Whole cell</tissue>
    </source>
</reference>
<evidence type="ECO:0000313" key="8">
    <source>
        <dbReference type="EMBL" id="KAJ8905795.1"/>
    </source>
</evidence>